<dbReference type="Gene3D" id="3.10.450.620">
    <property type="entry name" value="JHP933, nucleotidyltransferase-like core domain"/>
    <property type="match status" value="1"/>
</dbReference>
<evidence type="ECO:0000313" key="1">
    <source>
        <dbReference type="EMBL" id="EKE77446.1"/>
    </source>
</evidence>
<gene>
    <name evidence="1" type="ORF">B3C1_01505</name>
</gene>
<accession>K2J352</accession>
<dbReference type="AlphaFoldDB" id="K2J352"/>
<evidence type="ECO:0008006" key="3">
    <source>
        <dbReference type="Google" id="ProtNLM"/>
    </source>
</evidence>
<dbReference type="PATRIC" id="fig|745411.4.peg.290"/>
<protein>
    <recommendedName>
        <fullName evidence="3">Nucleotidyl transferase AbiEii/AbiGii toxin family protein</fullName>
    </recommendedName>
</protein>
<sequence>MKIEAADFAALVERAVANSHLAHMRPVIEKELLHYDILFCLDAAGLLDNLVFQGGTCLRLCYGGNRFSEDLDFAGGSGFSSQDIAQIKTCLEDYIGTRYGLEVNVKEPASLRKDPRYAELAIDKWQVSVVTSPGRKDVPQQRIKIEVANIPAYTKVPLPLRSNYDFLPDGYEDTLIYTETLDEVLADKLIALPATQRYIRHRDIWDIPWLLQQGAQLNLDLVSRKVQDYQLTDFEDRLNQRRQSLPHILAGGEFTAEMRRFLPSDVFDRTLGRDKFLAYLNQTLDKLLTKLQNRLAGKPSTGGDFVM</sequence>
<comment type="caution">
    <text evidence="1">The sequence shown here is derived from an EMBL/GenBank/DDBJ whole genome shotgun (WGS) entry which is preliminary data.</text>
</comment>
<dbReference type="Pfam" id="PF08843">
    <property type="entry name" value="AbiEii"/>
    <property type="match status" value="1"/>
</dbReference>
<dbReference type="Proteomes" id="UP000006755">
    <property type="component" value="Unassembled WGS sequence"/>
</dbReference>
<dbReference type="InterPro" id="IPR014942">
    <property type="entry name" value="AbiEii"/>
</dbReference>
<dbReference type="OrthoDB" id="158131at2"/>
<dbReference type="STRING" id="745411.B3C1_01505"/>
<dbReference type="eggNOG" id="COG2253">
    <property type="taxonomic scope" value="Bacteria"/>
</dbReference>
<organism evidence="1 2">
    <name type="scientific">Gallaecimonas xiamenensis 3-C-1</name>
    <dbReference type="NCBI Taxonomy" id="745411"/>
    <lineage>
        <taxon>Bacteria</taxon>
        <taxon>Pseudomonadati</taxon>
        <taxon>Pseudomonadota</taxon>
        <taxon>Gammaproteobacteria</taxon>
        <taxon>Enterobacterales</taxon>
        <taxon>Gallaecimonadaceae</taxon>
        <taxon>Gallaecimonas</taxon>
    </lineage>
</organism>
<proteinExistence type="predicted"/>
<dbReference type="RefSeq" id="WP_008482439.1">
    <property type="nucleotide sequence ID" value="NZ_AMRI01000002.1"/>
</dbReference>
<dbReference type="EMBL" id="AMRI01000002">
    <property type="protein sequence ID" value="EKE77446.1"/>
    <property type="molecule type" value="Genomic_DNA"/>
</dbReference>
<reference evidence="1 2" key="1">
    <citation type="journal article" date="2012" name="J. Bacteriol.">
        <title>Genome Sequence of Gallaecimonas xiamenensis Type Strain 3-C-1.</title>
        <authorList>
            <person name="Lai Q."/>
            <person name="Wang L."/>
            <person name="Wang W."/>
            <person name="Shao Z."/>
        </authorList>
    </citation>
    <scope>NUCLEOTIDE SEQUENCE [LARGE SCALE GENOMIC DNA]</scope>
    <source>
        <strain evidence="1 2">3-C-1</strain>
    </source>
</reference>
<evidence type="ECO:0000313" key="2">
    <source>
        <dbReference type="Proteomes" id="UP000006755"/>
    </source>
</evidence>
<name>K2J352_9GAMM</name>
<keyword evidence="2" id="KW-1185">Reference proteome</keyword>